<dbReference type="GO" id="GO:0005829">
    <property type="term" value="C:cytosol"/>
    <property type="evidence" value="ECO:0007669"/>
    <property type="project" value="TreeGrafter"/>
</dbReference>
<feature type="domain" description="Nucleoside phosphorylase" evidence="5">
    <location>
        <begin position="6"/>
        <end position="254"/>
    </location>
</feature>
<dbReference type="CDD" id="cd09010">
    <property type="entry name" value="MTAP_SsMTAPII_like_MTIP"/>
    <property type="match status" value="1"/>
</dbReference>
<comment type="similarity">
    <text evidence="4">Belongs to the PNP/MTAP phosphorylase family. MTAP subfamily.</text>
</comment>
<organism evidence="7">
    <name type="scientific">Harpegnathos saltator</name>
    <name type="common">Jerdon's jumping ant</name>
    <dbReference type="NCBI Taxonomy" id="610380"/>
    <lineage>
        <taxon>Eukaryota</taxon>
        <taxon>Metazoa</taxon>
        <taxon>Ecdysozoa</taxon>
        <taxon>Arthropoda</taxon>
        <taxon>Hexapoda</taxon>
        <taxon>Insecta</taxon>
        <taxon>Pterygota</taxon>
        <taxon>Neoptera</taxon>
        <taxon>Endopterygota</taxon>
        <taxon>Hymenoptera</taxon>
        <taxon>Apocrita</taxon>
        <taxon>Aculeata</taxon>
        <taxon>Formicoidea</taxon>
        <taxon>Formicidae</taxon>
        <taxon>Ponerinae</taxon>
        <taxon>Ponerini</taxon>
        <taxon>Harpegnathos</taxon>
    </lineage>
</organism>
<dbReference type="Gene3D" id="3.40.50.1580">
    <property type="entry name" value="Nucleoside phosphorylase domain"/>
    <property type="match status" value="1"/>
</dbReference>
<keyword evidence="4" id="KW-0963">Cytoplasm</keyword>
<dbReference type="Proteomes" id="UP000008237">
    <property type="component" value="Unassembled WGS sequence"/>
</dbReference>
<evidence type="ECO:0000313" key="7">
    <source>
        <dbReference type="Proteomes" id="UP000008237"/>
    </source>
</evidence>
<protein>
    <recommendedName>
        <fullName evidence="4">S-methyl-5'-thioadenosine phosphorylase</fullName>
        <ecNumber evidence="4">2.4.2.28</ecNumber>
    </recommendedName>
    <alternativeName>
        <fullName evidence="4">5'-methylthioadenosine phosphorylase</fullName>
        <shortName evidence="4">MTA phosphorylase</shortName>
        <shortName evidence="4">MTAP</shortName>
        <shortName evidence="4">MTAPase</shortName>
    </alternativeName>
</protein>
<accession>E2BTC1</accession>
<feature type="site" description="Important for substrate specificity" evidence="4">
    <location>
        <position position="233"/>
    </location>
</feature>
<keyword evidence="1 4" id="KW-0328">Glycosyltransferase</keyword>
<dbReference type="Pfam" id="PF01048">
    <property type="entry name" value="PNP_UDP_1"/>
    <property type="match status" value="1"/>
</dbReference>
<dbReference type="GO" id="GO:0006166">
    <property type="term" value="P:purine ribonucleoside salvage"/>
    <property type="evidence" value="ECO:0007669"/>
    <property type="project" value="UniProtKB-KW"/>
</dbReference>
<reference evidence="6 7" key="1">
    <citation type="journal article" date="2010" name="Science">
        <title>Genomic comparison of the ants Camponotus floridanus and Harpegnathos saltator.</title>
        <authorList>
            <person name="Bonasio R."/>
            <person name="Zhang G."/>
            <person name="Ye C."/>
            <person name="Mutti N.S."/>
            <person name="Fang X."/>
            <person name="Qin N."/>
            <person name="Donahue G."/>
            <person name="Yang P."/>
            <person name="Li Q."/>
            <person name="Li C."/>
            <person name="Zhang P."/>
            <person name="Huang Z."/>
            <person name="Berger S.L."/>
            <person name="Reinberg D."/>
            <person name="Wang J."/>
            <person name="Liebig J."/>
        </authorList>
    </citation>
    <scope>NUCLEOTIDE SEQUENCE [LARGE SCALE GENOMIC DNA]</scope>
    <source>
        <strain evidence="6 7">R22 G/1</strain>
    </source>
</reference>
<evidence type="ECO:0000256" key="1">
    <source>
        <dbReference type="ARBA" id="ARBA00022676"/>
    </source>
</evidence>
<dbReference type="InterPro" id="IPR010044">
    <property type="entry name" value="MTAP"/>
</dbReference>
<dbReference type="InterPro" id="IPR000845">
    <property type="entry name" value="Nucleoside_phosphorylase_d"/>
</dbReference>
<dbReference type="PROSITE" id="PS01240">
    <property type="entry name" value="PNP_MTAP_2"/>
    <property type="match status" value="1"/>
</dbReference>
<dbReference type="InterPro" id="IPR035994">
    <property type="entry name" value="Nucleoside_phosphorylase_sf"/>
</dbReference>
<proteinExistence type="inferred from homology"/>
<feature type="binding site" evidence="4">
    <location>
        <begin position="60"/>
        <end position="61"/>
    </location>
    <ligand>
        <name>phosphate</name>
        <dbReference type="ChEBI" id="CHEBI:43474"/>
    </ligand>
</feature>
<keyword evidence="3 4" id="KW-0660">Purine salvage</keyword>
<comment type="pathway">
    <text evidence="4">Amino-acid biosynthesis; L-methionine biosynthesis via salvage pathway; S-methyl-5-thio-alpha-D-ribose 1-phosphate from S-methyl-5'-thioadenosine (phosphorylase route): step 1/1.</text>
</comment>
<feature type="binding site" evidence="4">
    <location>
        <position position="197"/>
    </location>
    <ligand>
        <name>phosphate</name>
        <dbReference type="ChEBI" id="CHEBI:43474"/>
    </ligand>
</feature>
<dbReference type="PANTHER" id="PTHR42679">
    <property type="entry name" value="S-METHYL-5'-THIOADENOSINE PHOSPHORYLASE"/>
    <property type="match status" value="1"/>
</dbReference>
<comment type="subcellular location">
    <subcellularLocation>
        <location evidence="4">Cytoplasm</location>
    </subcellularLocation>
    <subcellularLocation>
        <location evidence="4">Nucleus</location>
    </subcellularLocation>
</comment>
<comment type="catalytic activity">
    <reaction evidence="4">
        <text>S-methyl-5'-thioadenosine + phosphate = 5-(methylsulfanyl)-alpha-D-ribose 1-phosphate + adenine</text>
        <dbReference type="Rhea" id="RHEA:11852"/>
        <dbReference type="ChEBI" id="CHEBI:16708"/>
        <dbReference type="ChEBI" id="CHEBI:17509"/>
        <dbReference type="ChEBI" id="CHEBI:43474"/>
        <dbReference type="ChEBI" id="CHEBI:58533"/>
        <dbReference type="EC" id="2.4.2.28"/>
    </reaction>
</comment>
<keyword evidence="2 4" id="KW-0808">Transferase</keyword>
<feature type="binding site" evidence="4">
    <location>
        <position position="196"/>
    </location>
    <ligand>
        <name>substrate</name>
    </ligand>
</feature>
<name>E2BTC1_HARSA</name>
<dbReference type="AlphaFoldDB" id="E2BTC1"/>
<feature type="binding site" evidence="4">
    <location>
        <position position="13"/>
    </location>
    <ligand>
        <name>phosphate</name>
        <dbReference type="ChEBI" id="CHEBI:43474"/>
    </ligand>
</feature>
<dbReference type="SUPFAM" id="SSF53167">
    <property type="entry name" value="Purine and uridine phosphorylases"/>
    <property type="match status" value="1"/>
</dbReference>
<dbReference type="GO" id="GO:0005634">
    <property type="term" value="C:nucleus"/>
    <property type="evidence" value="ECO:0007669"/>
    <property type="project" value="UniProtKB-SubCell"/>
</dbReference>
<dbReference type="GO" id="GO:0017061">
    <property type="term" value="F:S-methyl-5-thioadenosine phosphorylase activity"/>
    <property type="evidence" value="ECO:0007669"/>
    <property type="project" value="UniProtKB-UniRule"/>
</dbReference>
<dbReference type="OMA" id="ADPFCPE"/>
<keyword evidence="7" id="KW-1185">Reference proteome</keyword>
<evidence type="ECO:0000259" key="5">
    <source>
        <dbReference type="Pfam" id="PF01048"/>
    </source>
</evidence>
<dbReference type="UniPathway" id="UPA00904">
    <property type="reaction ID" value="UER00873"/>
</dbReference>
<dbReference type="OrthoDB" id="431409at2759"/>
<dbReference type="HAMAP" id="MF_01963">
    <property type="entry name" value="MTAP"/>
    <property type="match status" value="1"/>
</dbReference>
<keyword evidence="4" id="KW-0539">Nucleus</keyword>
<evidence type="ECO:0000313" key="6">
    <source>
        <dbReference type="EMBL" id="EFN81042.1"/>
    </source>
</evidence>
<evidence type="ECO:0000256" key="4">
    <source>
        <dbReference type="HAMAP-Rule" id="MF_03155"/>
    </source>
</evidence>
<dbReference type="InParanoid" id="E2BTC1"/>
<evidence type="ECO:0000256" key="3">
    <source>
        <dbReference type="ARBA" id="ARBA00022726"/>
    </source>
</evidence>
<dbReference type="EC" id="2.4.2.28" evidence="4"/>
<feature type="binding site" evidence="4">
    <location>
        <begin position="93"/>
        <end position="94"/>
    </location>
    <ligand>
        <name>phosphate</name>
        <dbReference type="ChEBI" id="CHEBI:43474"/>
    </ligand>
</feature>
<evidence type="ECO:0000256" key="2">
    <source>
        <dbReference type="ARBA" id="ARBA00022679"/>
    </source>
</evidence>
<sequence>MANKIKVGIICGSGLGIFIEEMFDCSSISNCEDIENIFGYPTSNLYHGCIHGVDVVLLSRHGKGHLIGPTAINYRANIEALRLVGCTHILASTACGSLIESIGRGQLVVPDSFLDRTNSRKGTFYDGTSSKYKGVCHMPMEPAFDPRTSEVLVQAAKRLGYNVQKGGTIVTIEGPRFSSKAESKAFRLWGGHLINMTTCPEVCLAKEANLLYAAIAVATDYDCWKDSGDIAHAADVIVVFKENVAKVWNILREAVKLIGSQDWEQDISEMKALIESSNVSSSS</sequence>
<dbReference type="PANTHER" id="PTHR42679:SF2">
    <property type="entry name" value="S-METHYL-5'-THIOADENOSINE PHOSPHORYLASE"/>
    <property type="match status" value="1"/>
</dbReference>
<feature type="binding site" evidence="4">
    <location>
        <begin position="220"/>
        <end position="222"/>
    </location>
    <ligand>
        <name>substrate</name>
    </ligand>
</feature>
<dbReference type="KEGG" id="hst:105186337"/>
<dbReference type="GO" id="GO:0019509">
    <property type="term" value="P:L-methionine salvage from methylthioadenosine"/>
    <property type="evidence" value="ECO:0007669"/>
    <property type="project" value="UniProtKB-UniRule"/>
</dbReference>
<dbReference type="EMBL" id="GL450389">
    <property type="protein sequence ID" value="EFN81042.1"/>
    <property type="molecule type" value="Genomic_DNA"/>
</dbReference>
<gene>
    <name evidence="6" type="ORF">EAI_05789</name>
</gene>
<comment type="function">
    <text evidence="4">Catalyzes the reversible phosphorylation of S-methyl-5'-thioadenosine (MTA) to adenine and 5-methylthioribose-1-phosphate. Involved in the breakdown of MTA, a major by-product of polyamine biosynthesis. Responsible for the first step in the methionine salvage pathway after MTA has been generated from S-adenosylmethionine. Has broad substrate specificity with 6-aminopurine nucleosides as preferred substrates.</text>
</comment>
<dbReference type="PhylomeDB" id="E2BTC1"/>
<dbReference type="InterPro" id="IPR018099">
    <property type="entry name" value="Purine_phosphorylase-2_CS"/>
</dbReference>
<dbReference type="FunCoup" id="E2BTC1">
    <property type="interactions" value="1257"/>
</dbReference>
<dbReference type="STRING" id="610380.E2BTC1"/>
<feature type="site" description="Important for substrate specificity" evidence="4">
    <location>
        <position position="178"/>
    </location>
</feature>
<comment type="subunit">
    <text evidence="4">Homotrimer.</text>
</comment>